<evidence type="ECO:0000313" key="1">
    <source>
        <dbReference type="EMBL" id="KAH3888800.1"/>
    </source>
</evidence>
<sequence>MAVEGIQEPTKRRLHAEMRWRLKEYRTLLTQAIRRDEMVIEGIQEPTKHRLYAEMRW</sequence>
<name>A0A9D4N469_DREPO</name>
<accession>A0A9D4N469</accession>
<comment type="caution">
    <text evidence="1">The sequence shown here is derived from an EMBL/GenBank/DDBJ whole genome shotgun (WGS) entry which is preliminary data.</text>
</comment>
<reference evidence="1" key="2">
    <citation type="submission" date="2020-11" db="EMBL/GenBank/DDBJ databases">
        <authorList>
            <person name="McCartney M.A."/>
            <person name="Auch B."/>
            <person name="Kono T."/>
            <person name="Mallez S."/>
            <person name="Becker A."/>
            <person name="Gohl D.M."/>
            <person name="Silverstein K.A.T."/>
            <person name="Koren S."/>
            <person name="Bechman K.B."/>
            <person name="Herman A."/>
            <person name="Abrahante J.E."/>
            <person name="Garbe J."/>
        </authorList>
    </citation>
    <scope>NUCLEOTIDE SEQUENCE</scope>
    <source>
        <strain evidence="1">Duluth1</strain>
        <tissue evidence="1">Whole animal</tissue>
    </source>
</reference>
<proteinExistence type="predicted"/>
<keyword evidence="2" id="KW-1185">Reference proteome</keyword>
<protein>
    <submittedName>
        <fullName evidence="1">Uncharacterized protein</fullName>
    </submittedName>
</protein>
<evidence type="ECO:0000313" key="2">
    <source>
        <dbReference type="Proteomes" id="UP000828390"/>
    </source>
</evidence>
<reference evidence="1" key="1">
    <citation type="journal article" date="2019" name="bioRxiv">
        <title>The Genome of the Zebra Mussel, Dreissena polymorpha: A Resource for Invasive Species Research.</title>
        <authorList>
            <person name="McCartney M.A."/>
            <person name="Auch B."/>
            <person name="Kono T."/>
            <person name="Mallez S."/>
            <person name="Zhang Y."/>
            <person name="Obille A."/>
            <person name="Becker A."/>
            <person name="Abrahante J.E."/>
            <person name="Garbe J."/>
            <person name="Badalamenti J.P."/>
            <person name="Herman A."/>
            <person name="Mangelson H."/>
            <person name="Liachko I."/>
            <person name="Sullivan S."/>
            <person name="Sone E.D."/>
            <person name="Koren S."/>
            <person name="Silverstein K.A.T."/>
            <person name="Beckman K.B."/>
            <person name="Gohl D.M."/>
        </authorList>
    </citation>
    <scope>NUCLEOTIDE SEQUENCE</scope>
    <source>
        <strain evidence="1">Duluth1</strain>
        <tissue evidence="1">Whole animal</tissue>
    </source>
</reference>
<dbReference type="Proteomes" id="UP000828390">
    <property type="component" value="Unassembled WGS sequence"/>
</dbReference>
<gene>
    <name evidence="1" type="ORF">DPMN_012840</name>
</gene>
<organism evidence="1 2">
    <name type="scientific">Dreissena polymorpha</name>
    <name type="common">Zebra mussel</name>
    <name type="synonym">Mytilus polymorpha</name>
    <dbReference type="NCBI Taxonomy" id="45954"/>
    <lineage>
        <taxon>Eukaryota</taxon>
        <taxon>Metazoa</taxon>
        <taxon>Spiralia</taxon>
        <taxon>Lophotrochozoa</taxon>
        <taxon>Mollusca</taxon>
        <taxon>Bivalvia</taxon>
        <taxon>Autobranchia</taxon>
        <taxon>Heteroconchia</taxon>
        <taxon>Euheterodonta</taxon>
        <taxon>Imparidentia</taxon>
        <taxon>Neoheterodontei</taxon>
        <taxon>Myida</taxon>
        <taxon>Dreissenoidea</taxon>
        <taxon>Dreissenidae</taxon>
        <taxon>Dreissena</taxon>
    </lineage>
</organism>
<dbReference type="EMBL" id="JAIWYP010000001">
    <property type="protein sequence ID" value="KAH3888800.1"/>
    <property type="molecule type" value="Genomic_DNA"/>
</dbReference>
<dbReference type="AlphaFoldDB" id="A0A9D4N469"/>